<dbReference type="InterPro" id="IPR053166">
    <property type="entry name" value="UPF0718_permease"/>
</dbReference>
<evidence type="ECO:0000256" key="7">
    <source>
        <dbReference type="SAM" id="Phobius"/>
    </source>
</evidence>
<dbReference type="PANTHER" id="PTHR42775">
    <property type="entry name" value="PERMEASE RV2963-RELATED"/>
    <property type="match status" value="1"/>
</dbReference>
<feature type="transmembrane region" description="Helical" evidence="7">
    <location>
        <begin position="12"/>
        <end position="36"/>
    </location>
</feature>
<feature type="transmembrane region" description="Helical" evidence="7">
    <location>
        <begin position="273"/>
        <end position="295"/>
    </location>
</feature>
<name>A0A9D2WQ14_9FIRM</name>
<feature type="transmembrane region" description="Helical" evidence="7">
    <location>
        <begin position="208"/>
        <end position="225"/>
    </location>
</feature>
<evidence type="ECO:0000256" key="6">
    <source>
        <dbReference type="ARBA" id="ARBA00023136"/>
    </source>
</evidence>
<keyword evidence="3" id="KW-1003">Cell membrane</keyword>
<evidence type="ECO:0000313" key="8">
    <source>
        <dbReference type="EMBL" id="KAF1085253.1"/>
    </source>
</evidence>
<keyword evidence="6 7" id="KW-0472">Membrane</keyword>
<comment type="subcellular location">
    <subcellularLocation>
        <location evidence="1">Cell membrane</location>
        <topology evidence="1">Multi-pass membrane protein</topology>
    </subcellularLocation>
</comment>
<evidence type="ECO:0000256" key="5">
    <source>
        <dbReference type="ARBA" id="ARBA00022989"/>
    </source>
</evidence>
<keyword evidence="9" id="KW-1185">Reference proteome</keyword>
<evidence type="ECO:0000256" key="3">
    <source>
        <dbReference type="ARBA" id="ARBA00022475"/>
    </source>
</evidence>
<keyword evidence="5 7" id="KW-1133">Transmembrane helix</keyword>
<gene>
    <name evidence="8" type="ORF">SPSYN_01389</name>
</gene>
<dbReference type="EMBL" id="LSRS01000003">
    <property type="protein sequence ID" value="KAF1085253.1"/>
    <property type="molecule type" value="Genomic_DNA"/>
</dbReference>
<feature type="transmembrane region" description="Helical" evidence="7">
    <location>
        <begin position="84"/>
        <end position="106"/>
    </location>
</feature>
<keyword evidence="4 7" id="KW-0812">Transmembrane</keyword>
<dbReference type="RefSeq" id="WP_161821748.1">
    <property type="nucleotide sequence ID" value="NZ_LSRS01000003.1"/>
</dbReference>
<feature type="transmembrane region" description="Helical" evidence="7">
    <location>
        <begin position="178"/>
        <end position="196"/>
    </location>
</feature>
<feature type="transmembrane region" description="Helical" evidence="7">
    <location>
        <begin position="113"/>
        <end position="132"/>
    </location>
</feature>
<organism evidence="8 9">
    <name type="scientific">Sporotomaculum syntrophicum</name>
    <dbReference type="NCBI Taxonomy" id="182264"/>
    <lineage>
        <taxon>Bacteria</taxon>
        <taxon>Bacillati</taxon>
        <taxon>Bacillota</taxon>
        <taxon>Clostridia</taxon>
        <taxon>Eubacteriales</taxon>
        <taxon>Desulfallaceae</taxon>
        <taxon>Sporotomaculum</taxon>
    </lineage>
</organism>
<evidence type="ECO:0000256" key="4">
    <source>
        <dbReference type="ARBA" id="ARBA00022692"/>
    </source>
</evidence>
<dbReference type="AlphaFoldDB" id="A0A9D2WQ14"/>
<comment type="caution">
    <text evidence="8">The sequence shown here is derived from an EMBL/GenBank/DDBJ whole genome shotgun (WGS) entry which is preliminary data.</text>
</comment>
<comment type="similarity">
    <text evidence="2">Belongs to the UPF0718 family.</text>
</comment>
<dbReference type="Proteomes" id="UP000798488">
    <property type="component" value="Unassembled WGS sequence"/>
</dbReference>
<feature type="transmembrane region" description="Helical" evidence="7">
    <location>
        <begin position="57"/>
        <end position="78"/>
    </location>
</feature>
<evidence type="ECO:0000256" key="2">
    <source>
        <dbReference type="ARBA" id="ARBA00006386"/>
    </source>
</evidence>
<evidence type="ECO:0000313" key="9">
    <source>
        <dbReference type="Proteomes" id="UP000798488"/>
    </source>
</evidence>
<proteinExistence type="inferred from homology"/>
<dbReference type="Pfam" id="PF03773">
    <property type="entry name" value="ArsP_1"/>
    <property type="match status" value="1"/>
</dbReference>
<evidence type="ECO:0000256" key="1">
    <source>
        <dbReference type="ARBA" id="ARBA00004651"/>
    </source>
</evidence>
<reference evidence="8" key="1">
    <citation type="submission" date="2016-02" db="EMBL/GenBank/DDBJ databases">
        <title>Draft Genome Sequence of Sporotomaculum syntrophicum Strain FB, a Syntrophic Benzoate Degrader.</title>
        <authorList>
            <person name="Nobu M.K."/>
            <person name="Narihiro T."/>
            <person name="Qiu Y.-L."/>
            <person name="Ohashi A."/>
            <person name="Liu W.-T."/>
            <person name="Yuji S."/>
        </authorList>
    </citation>
    <scope>NUCLEOTIDE SEQUENCE</scope>
    <source>
        <strain evidence="8">FB</strain>
    </source>
</reference>
<protein>
    <submittedName>
        <fullName evidence="8">Permease</fullName>
    </submittedName>
</protein>
<dbReference type="GO" id="GO:0005886">
    <property type="term" value="C:plasma membrane"/>
    <property type="evidence" value="ECO:0007669"/>
    <property type="project" value="UniProtKB-SubCell"/>
</dbReference>
<dbReference type="PANTHER" id="PTHR42775:SF2">
    <property type="entry name" value="PERMEASE"/>
    <property type="match status" value="1"/>
</dbReference>
<accession>A0A9D2WQ14</accession>
<dbReference type="InterPro" id="IPR005524">
    <property type="entry name" value="DUF318"/>
</dbReference>
<dbReference type="OrthoDB" id="9777774at2"/>
<feature type="transmembrane region" description="Helical" evidence="7">
    <location>
        <begin position="245"/>
        <end position="266"/>
    </location>
</feature>
<sequence length="296" mass="31962">MNTFIATLKYFAIIMAELVFLFLLISTIIALVFMYIDQDKLKKWMDGKGIWGNILGVIFGAVTPFCACSTVPMTVGFLQAGVPFGSIISFVIASPLMDPLVFILLGTFMGWKVAVAFLMLTSVAAVIFGVLIDKTGGASQVKNVRIVGGGEQNEEVPEDFKGRLVLSFWKAWDDFRAVFLYMIIGVAIGAAIYGYFPEDLLARVAGRDNPFAVLAVAIIGMPLYIRVEAAIPIGLALLDKGASIGAVMALIISGAGIAIPELTMLAAIFKRRIIIEFVVIVFVMAVVTGLIFNLIM</sequence>